<dbReference type="GO" id="GO:0046961">
    <property type="term" value="F:proton-transporting ATPase activity, rotational mechanism"/>
    <property type="evidence" value="ECO:0007669"/>
    <property type="project" value="InterPro"/>
</dbReference>
<dbReference type="SUPFAM" id="SSF160527">
    <property type="entry name" value="V-type ATPase subunit E-like"/>
    <property type="match status" value="1"/>
</dbReference>
<protein>
    <submittedName>
        <fullName evidence="4">Subunit E of vacuolar ATP synthase</fullName>
    </submittedName>
</protein>
<dbReference type="Gene3D" id="3.30.2320.30">
    <property type="entry name" value="ATP synthase, E subunit, C-terminal"/>
    <property type="match status" value="1"/>
</dbReference>
<dbReference type="InterPro" id="IPR038495">
    <property type="entry name" value="ATPase_E_C"/>
</dbReference>
<keyword evidence="3" id="KW-0406">Ion transport</keyword>
<dbReference type="AlphaFoldDB" id="A0AAX4PA10"/>
<keyword evidence="2" id="KW-0813">Transport</keyword>
<evidence type="ECO:0000256" key="3">
    <source>
        <dbReference type="ARBA" id="ARBA00023065"/>
    </source>
</evidence>
<dbReference type="EMBL" id="CP151507">
    <property type="protein sequence ID" value="WZN63217.1"/>
    <property type="molecule type" value="Genomic_DNA"/>
</dbReference>
<evidence type="ECO:0000256" key="2">
    <source>
        <dbReference type="ARBA" id="ARBA00022448"/>
    </source>
</evidence>
<dbReference type="HAMAP" id="MF_00311">
    <property type="entry name" value="ATP_synth_E_arch"/>
    <property type="match status" value="1"/>
</dbReference>
<evidence type="ECO:0000313" key="5">
    <source>
        <dbReference type="Proteomes" id="UP001472866"/>
    </source>
</evidence>
<dbReference type="GO" id="GO:0033178">
    <property type="term" value="C:proton-transporting two-sector ATPase complex, catalytic domain"/>
    <property type="evidence" value="ECO:0007669"/>
    <property type="project" value="InterPro"/>
</dbReference>
<proteinExistence type="inferred from homology"/>
<gene>
    <name evidence="4" type="ORF">HKI87_07g47630</name>
</gene>
<evidence type="ECO:0000256" key="1">
    <source>
        <dbReference type="ARBA" id="ARBA00005901"/>
    </source>
</evidence>
<comment type="similarity">
    <text evidence="1">Belongs to the V-ATPase E subunit family.</text>
</comment>
<dbReference type="Proteomes" id="UP001472866">
    <property type="component" value="Chromosome 07"/>
</dbReference>
<sequence>MNEQEVAVQISQMVQFIRKEAEEKANEIRAAAQEEYTIQKQTVVEAEKAKIRKEYERKRSQIDTKKAIESSTQLNTARLKILQAQQDAIDQAVENARSFLPQVASNPTEYKKLVLELLVQAVQRFGSGSSLKVRCLQRDAGIVQESIEPARSQYTAATKSAAPSIALDSGSPLTDAMGGVIVSTADGKIVCDNTLDARLSIVAKQALPELRKVLFSGQDAAGTGSLIGGF</sequence>
<keyword evidence="5" id="KW-1185">Reference proteome</keyword>
<organism evidence="4 5">
    <name type="scientific">Chloropicon roscoffensis</name>
    <dbReference type="NCBI Taxonomy" id="1461544"/>
    <lineage>
        <taxon>Eukaryota</taxon>
        <taxon>Viridiplantae</taxon>
        <taxon>Chlorophyta</taxon>
        <taxon>Chloropicophyceae</taxon>
        <taxon>Chloropicales</taxon>
        <taxon>Chloropicaceae</taxon>
        <taxon>Chloropicon</taxon>
    </lineage>
</organism>
<name>A0AAX4PA10_9CHLO</name>
<evidence type="ECO:0000313" key="4">
    <source>
        <dbReference type="EMBL" id="WZN63217.1"/>
    </source>
</evidence>
<dbReference type="Pfam" id="PF01991">
    <property type="entry name" value="vATP-synt_E"/>
    <property type="match status" value="1"/>
</dbReference>
<dbReference type="Gene3D" id="6.10.250.1620">
    <property type="match status" value="1"/>
</dbReference>
<accession>A0AAX4PA10</accession>
<dbReference type="InterPro" id="IPR002842">
    <property type="entry name" value="ATPase_V1_Esu"/>
</dbReference>
<dbReference type="PANTHER" id="PTHR45715">
    <property type="entry name" value="ATPASE H+-TRANSPORTING V1 SUBUNIT E1A-RELATED"/>
    <property type="match status" value="1"/>
</dbReference>
<reference evidence="4 5" key="1">
    <citation type="submission" date="2024-03" db="EMBL/GenBank/DDBJ databases">
        <title>Complete genome sequence of the green alga Chloropicon roscoffensis RCC1871.</title>
        <authorList>
            <person name="Lemieux C."/>
            <person name="Pombert J.-F."/>
            <person name="Otis C."/>
            <person name="Turmel M."/>
        </authorList>
    </citation>
    <scope>NUCLEOTIDE SEQUENCE [LARGE SCALE GENOMIC DNA]</scope>
    <source>
        <strain evidence="4 5">RCC1871</strain>
    </source>
</reference>